<evidence type="ECO:0000259" key="2">
    <source>
        <dbReference type="Pfam" id="PF00892"/>
    </source>
</evidence>
<feature type="domain" description="EamA" evidence="2">
    <location>
        <begin position="4"/>
        <end position="124"/>
    </location>
</feature>
<gene>
    <name evidence="3" type="ORF">A4W93_19570</name>
</gene>
<dbReference type="Proteomes" id="UP000193427">
    <property type="component" value="Chromosome"/>
</dbReference>
<feature type="domain" description="EamA" evidence="2">
    <location>
        <begin position="133"/>
        <end position="263"/>
    </location>
</feature>
<keyword evidence="4" id="KW-1185">Reference proteome</keyword>
<evidence type="ECO:0000313" key="3">
    <source>
        <dbReference type="EMBL" id="ARN23968.1"/>
    </source>
</evidence>
<evidence type="ECO:0000256" key="1">
    <source>
        <dbReference type="SAM" id="Phobius"/>
    </source>
</evidence>
<feature type="transmembrane region" description="Helical" evidence="1">
    <location>
        <begin position="164"/>
        <end position="181"/>
    </location>
</feature>
<dbReference type="InterPro" id="IPR000620">
    <property type="entry name" value="EamA_dom"/>
</dbReference>
<dbReference type="EMBL" id="CP015118">
    <property type="protein sequence ID" value="ARN23968.1"/>
    <property type="molecule type" value="Genomic_DNA"/>
</dbReference>
<name>A0A1W6LIC1_9BURK</name>
<feature type="transmembrane region" description="Helical" evidence="1">
    <location>
        <begin position="230"/>
        <end position="247"/>
    </location>
</feature>
<dbReference type="SUPFAM" id="SSF103481">
    <property type="entry name" value="Multidrug resistance efflux transporter EmrE"/>
    <property type="match status" value="2"/>
</dbReference>
<dbReference type="PANTHER" id="PTHR22911:SF103">
    <property type="entry name" value="BLR2811 PROTEIN"/>
    <property type="match status" value="1"/>
</dbReference>
<sequence length="291" mass="30575">MAGCFATMDTSIKYLGAFVPVLLIMWGRYLTQTLVMTVWLLRSKTSTFRAAHPKFQLLRGILLLLTSSASFYGVQYLPVAEFTAINMLTPVIVTLLAGWVLHERVSALRWALVCGGFAGALIVIRPGSGMFGWAVFLPLAGAVSYASFQVLTSKLAALESPFTTHFYTGLTGTAVLTPLLLSSPIDIVGTLQAATAGHLALMLGIGLLGTTGHLLLILALGLAPTSTLMPFVYTQIAFAAAVSYAVLGHAPDQWGWVGMGVVAVCGAASAWLNVRKGAVPSSAVAADTIAD</sequence>
<feature type="transmembrane region" description="Helical" evidence="1">
    <location>
        <begin position="108"/>
        <end position="124"/>
    </location>
</feature>
<keyword evidence="1" id="KW-0472">Membrane</keyword>
<evidence type="ECO:0000313" key="4">
    <source>
        <dbReference type="Proteomes" id="UP000193427"/>
    </source>
</evidence>
<feature type="transmembrane region" description="Helical" evidence="1">
    <location>
        <begin position="84"/>
        <end position="101"/>
    </location>
</feature>
<feature type="transmembrane region" description="Helical" evidence="1">
    <location>
        <begin position="253"/>
        <end position="272"/>
    </location>
</feature>
<dbReference type="KEGG" id="rgu:A4W93_19570"/>
<proteinExistence type="predicted"/>
<feature type="transmembrane region" description="Helical" evidence="1">
    <location>
        <begin position="17"/>
        <end position="41"/>
    </location>
</feature>
<dbReference type="PANTHER" id="PTHR22911">
    <property type="entry name" value="ACYL-MALONYL CONDENSING ENZYME-RELATED"/>
    <property type="match status" value="1"/>
</dbReference>
<keyword evidence="1" id="KW-0812">Transmembrane</keyword>
<organism evidence="3 4">
    <name type="scientific">Piscinibacter gummiphilus</name>
    <dbReference type="NCBI Taxonomy" id="946333"/>
    <lineage>
        <taxon>Bacteria</taxon>
        <taxon>Pseudomonadati</taxon>
        <taxon>Pseudomonadota</taxon>
        <taxon>Betaproteobacteria</taxon>
        <taxon>Burkholderiales</taxon>
        <taxon>Sphaerotilaceae</taxon>
        <taxon>Piscinibacter</taxon>
    </lineage>
</organism>
<feature type="transmembrane region" description="Helical" evidence="1">
    <location>
        <begin position="201"/>
        <end position="223"/>
    </location>
</feature>
<accession>A0A1W6LIC1</accession>
<dbReference type="STRING" id="946333.A4W93_19570"/>
<reference evidence="3 4" key="1">
    <citation type="submission" date="2016-04" db="EMBL/GenBank/DDBJ databases">
        <title>Complete genome sequence of natural rubber-degrading, novel Gram-negative bacterium, Rhizobacter gummiphilus strain NS21.</title>
        <authorList>
            <person name="Tabata M."/>
            <person name="Kasai D."/>
            <person name="Fukuda M."/>
        </authorList>
    </citation>
    <scope>NUCLEOTIDE SEQUENCE [LARGE SCALE GENOMIC DNA]</scope>
    <source>
        <strain evidence="3 4">NS21</strain>
    </source>
</reference>
<dbReference type="AlphaFoldDB" id="A0A1W6LIC1"/>
<feature type="transmembrane region" description="Helical" evidence="1">
    <location>
        <begin position="61"/>
        <end position="78"/>
    </location>
</feature>
<keyword evidence="1" id="KW-1133">Transmembrane helix</keyword>
<dbReference type="InterPro" id="IPR037185">
    <property type="entry name" value="EmrE-like"/>
</dbReference>
<dbReference type="Pfam" id="PF00892">
    <property type="entry name" value="EamA"/>
    <property type="match status" value="2"/>
</dbReference>
<dbReference type="GO" id="GO:0016020">
    <property type="term" value="C:membrane"/>
    <property type="evidence" value="ECO:0007669"/>
    <property type="project" value="InterPro"/>
</dbReference>
<protein>
    <submittedName>
        <fullName evidence="3">Transporter</fullName>
    </submittedName>
</protein>
<feature type="transmembrane region" description="Helical" evidence="1">
    <location>
        <begin position="130"/>
        <end position="152"/>
    </location>
</feature>